<proteinExistence type="predicted"/>
<feature type="transmembrane region" description="Helical" evidence="1">
    <location>
        <begin position="16"/>
        <end position="36"/>
    </location>
</feature>
<dbReference type="KEGG" id="ster:AOA14_07340"/>
<dbReference type="PANTHER" id="PTHR39084:SF1">
    <property type="entry name" value="DUF4010 DOMAIN-CONTAINING PROTEIN"/>
    <property type="match status" value="1"/>
</dbReference>
<feature type="transmembrane region" description="Helical" evidence="1">
    <location>
        <begin position="48"/>
        <end position="66"/>
    </location>
</feature>
<feature type="transmembrane region" description="Helical" evidence="1">
    <location>
        <begin position="215"/>
        <end position="235"/>
    </location>
</feature>
<feature type="transmembrane region" description="Helical" evidence="1">
    <location>
        <begin position="72"/>
        <end position="91"/>
    </location>
</feature>
<evidence type="ECO:0000313" key="4">
    <source>
        <dbReference type="EMBL" id="AMU94420.1"/>
    </source>
</evidence>
<dbReference type="AlphaFoldDB" id="A0A142VX81"/>
<gene>
    <name evidence="4" type="ORF">AOA14_07340</name>
</gene>
<dbReference type="Pfam" id="PF13194">
    <property type="entry name" value="DUF4010"/>
    <property type="match status" value="1"/>
</dbReference>
<protein>
    <submittedName>
        <fullName evidence="4">Uncharacterized protein</fullName>
    </submittedName>
</protein>
<dbReference type="Pfam" id="PF02308">
    <property type="entry name" value="MgtC"/>
    <property type="match status" value="1"/>
</dbReference>
<evidence type="ECO:0000259" key="3">
    <source>
        <dbReference type="Pfam" id="PF13194"/>
    </source>
</evidence>
<feature type="domain" description="MgtC/SapB/SrpB/YhiD N-terminal" evidence="2">
    <location>
        <begin position="20"/>
        <end position="144"/>
    </location>
</feature>
<evidence type="ECO:0000313" key="5">
    <source>
        <dbReference type="Proteomes" id="UP000076234"/>
    </source>
</evidence>
<dbReference type="RefSeq" id="WP_062901309.1">
    <property type="nucleotide sequence ID" value="NZ_CP013342.1"/>
</dbReference>
<feature type="transmembrane region" description="Helical" evidence="1">
    <location>
        <begin position="345"/>
        <end position="366"/>
    </location>
</feature>
<feature type="transmembrane region" description="Helical" evidence="1">
    <location>
        <begin position="247"/>
        <end position="270"/>
    </location>
</feature>
<dbReference type="STRING" id="1219058.AOA14_07340"/>
<organism evidence="4 5">
    <name type="scientific">Sphingopyxis terrae subsp. terrae NBRC 15098</name>
    <dbReference type="NCBI Taxonomy" id="1219058"/>
    <lineage>
        <taxon>Bacteria</taxon>
        <taxon>Pseudomonadati</taxon>
        <taxon>Pseudomonadota</taxon>
        <taxon>Alphaproteobacteria</taxon>
        <taxon>Sphingomonadales</taxon>
        <taxon>Sphingomonadaceae</taxon>
        <taxon>Sphingopyxis</taxon>
    </lineage>
</organism>
<name>A0A142VX81_9SPHN</name>
<reference evidence="4 5" key="2">
    <citation type="journal article" date="2016" name="Genome Announc.">
        <title>Complete Genome Sequence of Sphingopyxis terrae Strain 203-1 (NBRC 111660), a Polyethylene Glycol Degrader.</title>
        <authorList>
            <person name="Ohtsubo Y."/>
            <person name="Nonoyama S."/>
            <person name="Nagata Y."/>
            <person name="Numata M."/>
            <person name="Tsuchikane K."/>
            <person name="Hosoyama A."/>
            <person name="Yamazoe A."/>
            <person name="Tsuda M."/>
            <person name="Fujita N."/>
            <person name="Kawai F."/>
        </authorList>
    </citation>
    <scope>NUCLEOTIDE SEQUENCE [LARGE SCALE GENOMIC DNA]</scope>
    <source>
        <strain evidence="4 5">203-1</strain>
    </source>
</reference>
<dbReference type="Proteomes" id="UP000076234">
    <property type="component" value="Chromosome"/>
</dbReference>
<feature type="transmembrane region" description="Helical" evidence="1">
    <location>
        <begin position="276"/>
        <end position="297"/>
    </location>
</feature>
<keyword evidence="1" id="KW-0812">Transmembrane</keyword>
<dbReference type="EMBL" id="CP013342">
    <property type="protein sequence ID" value="AMU94420.1"/>
    <property type="molecule type" value="Genomic_DNA"/>
</dbReference>
<feature type="transmembrane region" description="Helical" evidence="1">
    <location>
        <begin position="409"/>
        <end position="429"/>
    </location>
</feature>
<sequence>MSAPGTILATPDQWSILARLGIALGLGLLIGIQRGWTLRHAAEGSRFAGIRTFGLLGLAGGLAGVLESASHTAATTVFAASALLVLFGYARTQQRHGGVSGTASLAALIALACGLLATLGEAQIAAIVAVGATLLLTLRPQLHHWVAGLTESEVSAIARFALIALVILPLLPDRYLGPYAAWNPRQLWLVVVFVSGFSFAGYIATVRLGATRGTLALAATGAMVSSTAVTTTLATRLRDDHEHAATLISGIAVASAVMLVRVIFLVALIAPVALSTLALVITPAALVSIGAAVWGLLAARRAPSAPASTMVLRNPLNFGSALVLTGLVMAMALLARWLMTWIGQSGIAIILAVSGIADVDAAIITIGGMPGGVFDARTAGLVVAAPVLANTLFKAAIPPMLLRSRLGWLASLPLLASVAAGLVMVLFILR</sequence>
<dbReference type="PANTHER" id="PTHR39084">
    <property type="entry name" value="MEMBRANE PROTEIN-RELATED"/>
    <property type="match status" value="1"/>
</dbReference>
<feature type="transmembrane region" description="Helical" evidence="1">
    <location>
        <begin position="156"/>
        <end position="175"/>
    </location>
</feature>
<feature type="transmembrane region" description="Helical" evidence="1">
    <location>
        <begin position="187"/>
        <end position="209"/>
    </location>
</feature>
<keyword evidence="1" id="KW-1133">Transmembrane helix</keyword>
<feature type="transmembrane region" description="Helical" evidence="1">
    <location>
        <begin position="318"/>
        <end position="339"/>
    </location>
</feature>
<evidence type="ECO:0000256" key="1">
    <source>
        <dbReference type="SAM" id="Phobius"/>
    </source>
</evidence>
<dbReference type="InterPro" id="IPR049177">
    <property type="entry name" value="MgtC_SapB_SrpB_YhiD_N"/>
</dbReference>
<reference evidence="5" key="1">
    <citation type="submission" date="2015-11" db="EMBL/GenBank/DDBJ databases">
        <title>Complete genome sequence of a polyethylene glycol-degrading strain Sphingopyxis terrae strain 203-1 (NBRC 15098).</title>
        <authorList>
            <person name="Yoshiyuki O."/>
            <person name="Shouta N."/>
            <person name="Nagata Y."/>
            <person name="Numata M."/>
            <person name="Tsuchikane K."/>
            <person name="Hosoyama A."/>
            <person name="Yamazoe A."/>
            <person name="Tsuda M."/>
            <person name="Fujita N."/>
            <person name="Kawai F."/>
        </authorList>
    </citation>
    <scope>NUCLEOTIDE SEQUENCE [LARGE SCALE GENOMIC DNA]</scope>
    <source>
        <strain evidence="5">203-1</strain>
    </source>
</reference>
<evidence type="ECO:0000259" key="2">
    <source>
        <dbReference type="Pfam" id="PF02308"/>
    </source>
</evidence>
<accession>A0A142VX81</accession>
<keyword evidence="1" id="KW-0472">Membrane</keyword>
<feature type="domain" description="DUF4010" evidence="3">
    <location>
        <begin position="192"/>
        <end position="397"/>
    </location>
</feature>
<dbReference type="InterPro" id="IPR025105">
    <property type="entry name" value="DUF4010"/>
</dbReference>
<feature type="transmembrane region" description="Helical" evidence="1">
    <location>
        <begin position="103"/>
        <end position="136"/>
    </location>
</feature>